<evidence type="ECO:0000256" key="1">
    <source>
        <dbReference type="SAM" id="Phobius"/>
    </source>
</evidence>
<dbReference type="EMBL" id="JACOPS010000001">
    <property type="protein sequence ID" value="MBC5727340.1"/>
    <property type="molecule type" value="Genomic_DNA"/>
</dbReference>
<organism evidence="2 3">
    <name type="scientific">Ruminococcus intestinalis</name>
    <dbReference type="NCBI Taxonomy" id="2763066"/>
    <lineage>
        <taxon>Bacteria</taxon>
        <taxon>Bacillati</taxon>
        <taxon>Bacillota</taxon>
        <taxon>Clostridia</taxon>
        <taxon>Eubacteriales</taxon>
        <taxon>Oscillospiraceae</taxon>
        <taxon>Ruminococcus</taxon>
    </lineage>
</organism>
<dbReference type="Proteomes" id="UP000636755">
    <property type="component" value="Unassembled WGS sequence"/>
</dbReference>
<keyword evidence="1" id="KW-0472">Membrane</keyword>
<feature type="transmembrane region" description="Helical" evidence="1">
    <location>
        <begin position="173"/>
        <end position="199"/>
    </location>
</feature>
<reference evidence="2 3" key="1">
    <citation type="submission" date="2020-08" db="EMBL/GenBank/DDBJ databases">
        <title>Genome public.</title>
        <authorList>
            <person name="Liu C."/>
            <person name="Sun Q."/>
        </authorList>
    </citation>
    <scope>NUCLEOTIDE SEQUENCE [LARGE SCALE GENOMIC DNA]</scope>
    <source>
        <strain evidence="2 3">NSJ-71</strain>
    </source>
</reference>
<evidence type="ECO:0000313" key="2">
    <source>
        <dbReference type="EMBL" id="MBC5727340.1"/>
    </source>
</evidence>
<keyword evidence="1" id="KW-0812">Transmembrane</keyword>
<dbReference type="Pfam" id="PF14897">
    <property type="entry name" value="EpsG"/>
    <property type="match status" value="1"/>
</dbReference>
<feature type="transmembrane region" description="Helical" evidence="1">
    <location>
        <begin position="281"/>
        <end position="303"/>
    </location>
</feature>
<feature type="transmembrane region" description="Helical" evidence="1">
    <location>
        <begin position="35"/>
        <end position="53"/>
    </location>
</feature>
<name>A0ABR7HIP8_9FIRM</name>
<evidence type="ECO:0000313" key="3">
    <source>
        <dbReference type="Proteomes" id="UP000636755"/>
    </source>
</evidence>
<feature type="transmembrane region" description="Helical" evidence="1">
    <location>
        <begin position="309"/>
        <end position="328"/>
    </location>
</feature>
<sequence length="376" mass="44009">MNVFVYTTVLVLILFYIGRKPLDKNITIETEKTKIRDTNTLFFILGTLLLVYVTGQRFDFADTIAYWEIFTKAMPIDECISSFSIGNEWLFQFYMSFIHTYISTDPRVFIEITSLITIFPLMYFLYNYSGDLKFAFYIFIMSGCWEHSMNGLRQYLATAIIVAGFQLLANRKWYLFLPLVFIVAQIHTSAYIFLLLYFITNTEACGKMTKFILAISILIVITSPLTGGFVDNLLSGSDYGDRYSGQEWNYSINIFRVLVSVVPIVLAFFNKDLMKNKYKYYNTVFNMALFFAVFTMAGVFSAVYARYNLYFEIFTVLLLVWNVNEMVVKLKIPWIKNAAYICYTLYFIYQIVFTYGMGWHTDYQFFTNSFGQVSWI</sequence>
<feature type="transmembrane region" description="Helical" evidence="1">
    <location>
        <begin position="250"/>
        <end position="269"/>
    </location>
</feature>
<dbReference type="InterPro" id="IPR049458">
    <property type="entry name" value="EpsG-like"/>
</dbReference>
<proteinExistence type="predicted"/>
<keyword evidence="1" id="KW-1133">Transmembrane helix</keyword>
<protein>
    <submittedName>
        <fullName evidence="2">EpsG family protein</fullName>
    </submittedName>
</protein>
<feature type="transmembrane region" description="Helical" evidence="1">
    <location>
        <begin position="108"/>
        <end position="126"/>
    </location>
</feature>
<keyword evidence="3" id="KW-1185">Reference proteome</keyword>
<dbReference type="RefSeq" id="WP_186934673.1">
    <property type="nucleotide sequence ID" value="NZ_JACOPS010000001.1"/>
</dbReference>
<accession>A0ABR7HIP8</accession>
<comment type="caution">
    <text evidence="2">The sequence shown here is derived from an EMBL/GenBank/DDBJ whole genome shotgun (WGS) entry which is preliminary data.</text>
</comment>
<feature type="transmembrane region" description="Helical" evidence="1">
    <location>
        <begin position="340"/>
        <end position="359"/>
    </location>
</feature>
<feature type="transmembrane region" description="Helical" evidence="1">
    <location>
        <begin position="211"/>
        <end position="230"/>
    </location>
</feature>
<gene>
    <name evidence="2" type="ORF">H8R91_02095</name>
</gene>